<dbReference type="PANTHER" id="PTHR21600">
    <property type="entry name" value="MITOCHONDRIAL RNA PSEUDOURIDINE SYNTHASE"/>
    <property type="match status" value="1"/>
</dbReference>
<accession>A0A438CPV9</accession>
<dbReference type="Proteomes" id="UP000288805">
    <property type="component" value="Unassembled WGS sequence"/>
</dbReference>
<dbReference type="GO" id="GO:0009982">
    <property type="term" value="F:pseudouridine synthase activity"/>
    <property type="evidence" value="ECO:0007669"/>
    <property type="project" value="InterPro"/>
</dbReference>
<protein>
    <submittedName>
        <fullName evidence="2">RNA pseudouridine synthase 5</fullName>
    </submittedName>
</protein>
<dbReference type="InterPro" id="IPR050188">
    <property type="entry name" value="RluA_PseudoU_synthase"/>
</dbReference>
<organism evidence="2 3">
    <name type="scientific">Vitis vinifera</name>
    <name type="common">Grape</name>
    <dbReference type="NCBI Taxonomy" id="29760"/>
    <lineage>
        <taxon>Eukaryota</taxon>
        <taxon>Viridiplantae</taxon>
        <taxon>Streptophyta</taxon>
        <taxon>Embryophyta</taxon>
        <taxon>Tracheophyta</taxon>
        <taxon>Spermatophyta</taxon>
        <taxon>Magnoliopsida</taxon>
        <taxon>eudicotyledons</taxon>
        <taxon>Gunneridae</taxon>
        <taxon>Pentapetalae</taxon>
        <taxon>rosids</taxon>
        <taxon>Vitales</taxon>
        <taxon>Vitaceae</taxon>
        <taxon>Viteae</taxon>
        <taxon>Vitis</taxon>
    </lineage>
</organism>
<name>A0A438CPV9_VITVI</name>
<dbReference type="Gene3D" id="3.30.2350.10">
    <property type="entry name" value="Pseudouridine synthase"/>
    <property type="match status" value="1"/>
</dbReference>
<reference evidence="2 3" key="1">
    <citation type="journal article" date="2018" name="PLoS Genet.">
        <title>Population sequencing reveals clonal diversity and ancestral inbreeding in the grapevine cultivar Chardonnay.</title>
        <authorList>
            <person name="Roach M.J."/>
            <person name="Johnson D.L."/>
            <person name="Bohlmann J."/>
            <person name="van Vuuren H.J."/>
            <person name="Jones S.J."/>
            <person name="Pretorius I.S."/>
            <person name="Schmidt S.A."/>
            <person name="Borneman A.R."/>
        </authorList>
    </citation>
    <scope>NUCLEOTIDE SEQUENCE [LARGE SCALE GENOMIC DNA]</scope>
    <source>
        <strain evidence="3">cv. Chardonnay</strain>
        <tissue evidence="2">Leaf</tissue>
    </source>
</reference>
<feature type="region of interest" description="Disordered" evidence="1">
    <location>
        <begin position="243"/>
        <end position="267"/>
    </location>
</feature>
<dbReference type="GO" id="GO:0003723">
    <property type="term" value="F:RNA binding"/>
    <property type="evidence" value="ECO:0007669"/>
    <property type="project" value="InterPro"/>
</dbReference>
<dbReference type="AlphaFoldDB" id="A0A438CPV9"/>
<gene>
    <name evidence="2" type="primary">VvCHDh001023_2</name>
    <name evidence="2" type="ORF">CK203_105962</name>
</gene>
<evidence type="ECO:0000256" key="1">
    <source>
        <dbReference type="SAM" id="MobiDB-lite"/>
    </source>
</evidence>
<dbReference type="PANTHER" id="PTHR21600:SF88">
    <property type="entry name" value="RNA PSEUDOURIDINE SYNTHASE 5"/>
    <property type="match status" value="1"/>
</dbReference>
<proteinExistence type="predicted"/>
<sequence length="267" mass="29549">MLVWFYVKAYFASQIVIEQPIGMVQYPGVAKGLYVASPSGKPALSKVSILERDVQGDHTIVQSAEKSWTCLKSPFSENGVRDLQAKGILFGNRGVSIWHRNSWVPSRVSFFAWEVTCGKILIPDQLKMVEIQSGRPHQIRIHLSFIGHPLLVIHLNKFLEYDAFVCHLLGDPLYVPGGQPKCCDAEFTNESYALDGGYQRPVKPVPGDCGYHLHAHQLVIKITAPLPPVLRTRGEEEELTEAEAEAGEVDLGSGDGFRLISDTSAHT</sequence>
<evidence type="ECO:0000313" key="2">
    <source>
        <dbReference type="EMBL" id="RVW25218.1"/>
    </source>
</evidence>
<evidence type="ECO:0000313" key="3">
    <source>
        <dbReference type="Proteomes" id="UP000288805"/>
    </source>
</evidence>
<dbReference type="InterPro" id="IPR020103">
    <property type="entry name" value="PsdUridine_synth_cat_dom_sf"/>
</dbReference>
<dbReference type="EMBL" id="QGNW01002115">
    <property type="protein sequence ID" value="RVW25218.1"/>
    <property type="molecule type" value="Genomic_DNA"/>
</dbReference>
<dbReference type="GO" id="GO:0001522">
    <property type="term" value="P:pseudouridine synthesis"/>
    <property type="evidence" value="ECO:0007669"/>
    <property type="project" value="InterPro"/>
</dbReference>
<comment type="caution">
    <text evidence="2">The sequence shown here is derived from an EMBL/GenBank/DDBJ whole genome shotgun (WGS) entry which is preliminary data.</text>
</comment>
<dbReference type="SUPFAM" id="SSF55120">
    <property type="entry name" value="Pseudouridine synthase"/>
    <property type="match status" value="1"/>
</dbReference>